<feature type="non-terminal residue" evidence="1">
    <location>
        <position position="1"/>
    </location>
</feature>
<reference evidence="1" key="1">
    <citation type="submission" date="2014-12" db="EMBL/GenBank/DDBJ databases">
        <title>Insight into the proteome of Arion vulgaris.</title>
        <authorList>
            <person name="Aradska J."/>
            <person name="Bulat T."/>
            <person name="Smidak R."/>
            <person name="Sarate P."/>
            <person name="Gangsoo J."/>
            <person name="Sialana F."/>
            <person name="Bilban M."/>
            <person name="Lubec G."/>
        </authorList>
    </citation>
    <scope>NUCLEOTIDE SEQUENCE</scope>
    <source>
        <tissue evidence="1">Skin</tissue>
    </source>
</reference>
<proteinExistence type="predicted"/>
<sequence>VGEQVEGKVMLGDSDMEYRRGGYKKQEEQHEESLKKYYVSHNIMRIHYITNMVGNNVVNILSITFTFQCFCYPIEA</sequence>
<accession>A0A0B7AYI9</accession>
<evidence type="ECO:0000313" key="1">
    <source>
        <dbReference type="EMBL" id="CEK85121.1"/>
    </source>
</evidence>
<protein>
    <submittedName>
        <fullName evidence="1">Uncharacterized protein</fullName>
    </submittedName>
</protein>
<dbReference type="AlphaFoldDB" id="A0A0B7AYI9"/>
<gene>
    <name evidence="1" type="primary">ORF146513</name>
</gene>
<dbReference type="EMBL" id="HACG01038256">
    <property type="protein sequence ID" value="CEK85121.1"/>
    <property type="molecule type" value="Transcribed_RNA"/>
</dbReference>
<name>A0A0B7AYI9_9EUPU</name>
<organism evidence="1">
    <name type="scientific">Arion vulgaris</name>
    <dbReference type="NCBI Taxonomy" id="1028688"/>
    <lineage>
        <taxon>Eukaryota</taxon>
        <taxon>Metazoa</taxon>
        <taxon>Spiralia</taxon>
        <taxon>Lophotrochozoa</taxon>
        <taxon>Mollusca</taxon>
        <taxon>Gastropoda</taxon>
        <taxon>Heterobranchia</taxon>
        <taxon>Euthyneura</taxon>
        <taxon>Panpulmonata</taxon>
        <taxon>Eupulmonata</taxon>
        <taxon>Stylommatophora</taxon>
        <taxon>Helicina</taxon>
        <taxon>Arionoidea</taxon>
        <taxon>Arionidae</taxon>
        <taxon>Arion</taxon>
    </lineage>
</organism>
<feature type="non-terminal residue" evidence="1">
    <location>
        <position position="76"/>
    </location>
</feature>